<protein>
    <submittedName>
        <fullName evidence="1">Uncharacterized protein</fullName>
    </submittedName>
</protein>
<gene>
    <name evidence="1" type="ORF">SDC9_145166</name>
</gene>
<dbReference type="AlphaFoldDB" id="A0A645E936"/>
<name>A0A645E936_9ZZZZ</name>
<dbReference type="EMBL" id="VSSQ01044184">
    <property type="protein sequence ID" value="MPM97985.1"/>
    <property type="molecule type" value="Genomic_DNA"/>
</dbReference>
<reference evidence="1" key="1">
    <citation type="submission" date="2019-08" db="EMBL/GenBank/DDBJ databases">
        <authorList>
            <person name="Kucharzyk K."/>
            <person name="Murdoch R.W."/>
            <person name="Higgins S."/>
            <person name="Loffler F."/>
        </authorList>
    </citation>
    <scope>NUCLEOTIDE SEQUENCE</scope>
</reference>
<accession>A0A645E936</accession>
<sequence length="74" mass="8648">MHCRKYIKLHAQRDISGHFGIGTRTDDLYHKRQYSDKKDDSDAKPHVPADEIVGFVDIQHPAVQKRTAEERVYQ</sequence>
<organism evidence="1">
    <name type="scientific">bioreactor metagenome</name>
    <dbReference type="NCBI Taxonomy" id="1076179"/>
    <lineage>
        <taxon>unclassified sequences</taxon>
        <taxon>metagenomes</taxon>
        <taxon>ecological metagenomes</taxon>
    </lineage>
</organism>
<comment type="caution">
    <text evidence="1">The sequence shown here is derived from an EMBL/GenBank/DDBJ whole genome shotgun (WGS) entry which is preliminary data.</text>
</comment>
<proteinExistence type="predicted"/>
<evidence type="ECO:0000313" key="1">
    <source>
        <dbReference type="EMBL" id="MPM97985.1"/>
    </source>
</evidence>